<feature type="compositionally biased region" description="Basic residues" evidence="1">
    <location>
        <begin position="67"/>
        <end position="78"/>
    </location>
</feature>
<accession>A0AAW2FJV9</accession>
<feature type="region of interest" description="Disordered" evidence="1">
    <location>
        <begin position="112"/>
        <end position="133"/>
    </location>
</feature>
<dbReference type="AlphaFoldDB" id="A0AAW2FJV9"/>
<sequence length="133" mass="14255">MKVAGSEIFRRLLASSSSASRGIDRRVEAQADGGGPGKGVTLMGRPGDRPLGSIHLILQTKESASSKTRRDRRYHRARFAGSNYGDRSYSGPKSYRRATPLRCSPFEGCSVRIAGDPDDPRAGCESAGSPEKA</sequence>
<dbReference type="EMBL" id="JADYXP020000010">
    <property type="protein sequence ID" value="KAL0115713.1"/>
    <property type="molecule type" value="Genomic_DNA"/>
</dbReference>
<evidence type="ECO:0000313" key="3">
    <source>
        <dbReference type="Proteomes" id="UP001430953"/>
    </source>
</evidence>
<evidence type="ECO:0000256" key="1">
    <source>
        <dbReference type="SAM" id="MobiDB-lite"/>
    </source>
</evidence>
<protein>
    <submittedName>
        <fullName evidence="2">Uncharacterized protein</fullName>
    </submittedName>
</protein>
<organism evidence="2 3">
    <name type="scientific">Cardiocondyla obscurior</name>
    <dbReference type="NCBI Taxonomy" id="286306"/>
    <lineage>
        <taxon>Eukaryota</taxon>
        <taxon>Metazoa</taxon>
        <taxon>Ecdysozoa</taxon>
        <taxon>Arthropoda</taxon>
        <taxon>Hexapoda</taxon>
        <taxon>Insecta</taxon>
        <taxon>Pterygota</taxon>
        <taxon>Neoptera</taxon>
        <taxon>Endopterygota</taxon>
        <taxon>Hymenoptera</taxon>
        <taxon>Apocrita</taxon>
        <taxon>Aculeata</taxon>
        <taxon>Formicoidea</taxon>
        <taxon>Formicidae</taxon>
        <taxon>Myrmicinae</taxon>
        <taxon>Cardiocondyla</taxon>
    </lineage>
</organism>
<dbReference type="Proteomes" id="UP001430953">
    <property type="component" value="Unassembled WGS sequence"/>
</dbReference>
<gene>
    <name evidence="2" type="ORF">PUN28_010917</name>
</gene>
<comment type="caution">
    <text evidence="2">The sequence shown here is derived from an EMBL/GenBank/DDBJ whole genome shotgun (WGS) entry which is preliminary data.</text>
</comment>
<keyword evidence="3" id="KW-1185">Reference proteome</keyword>
<reference evidence="2 3" key="1">
    <citation type="submission" date="2023-03" db="EMBL/GenBank/DDBJ databases">
        <title>High recombination rates correlate with genetic variation in Cardiocondyla obscurior ants.</title>
        <authorList>
            <person name="Errbii M."/>
        </authorList>
    </citation>
    <scope>NUCLEOTIDE SEQUENCE [LARGE SCALE GENOMIC DNA]</scope>
    <source>
        <strain evidence="2">Alpha-2009</strain>
        <tissue evidence="2">Whole body</tissue>
    </source>
</reference>
<feature type="region of interest" description="Disordered" evidence="1">
    <location>
        <begin position="16"/>
        <end position="97"/>
    </location>
</feature>
<proteinExistence type="predicted"/>
<name>A0AAW2FJV9_9HYME</name>
<evidence type="ECO:0000313" key="2">
    <source>
        <dbReference type="EMBL" id="KAL0115713.1"/>
    </source>
</evidence>